<sequence>MLPEGLQPLRFHVLCLEANAGALQKYDTRVKTSPTNAGQPGDRTSRRNLLMQNKKAMRLL</sequence>
<organism evidence="2 3">
    <name type="scientific">Pelagibius litoralis</name>
    <dbReference type="NCBI Taxonomy" id="374515"/>
    <lineage>
        <taxon>Bacteria</taxon>
        <taxon>Pseudomonadati</taxon>
        <taxon>Pseudomonadota</taxon>
        <taxon>Alphaproteobacteria</taxon>
        <taxon>Rhodospirillales</taxon>
        <taxon>Rhodovibrionaceae</taxon>
        <taxon>Pelagibius</taxon>
    </lineage>
</organism>
<gene>
    <name evidence="2" type="ORF">HBA54_18875</name>
</gene>
<comment type="caution">
    <text evidence="2">The sequence shown here is derived from an EMBL/GenBank/DDBJ whole genome shotgun (WGS) entry which is preliminary data.</text>
</comment>
<proteinExistence type="predicted"/>
<dbReference type="RefSeq" id="WP_167227503.1">
    <property type="nucleotide sequence ID" value="NZ_JAAQPH010000015.1"/>
</dbReference>
<evidence type="ECO:0000313" key="3">
    <source>
        <dbReference type="Proteomes" id="UP000761264"/>
    </source>
</evidence>
<dbReference type="EMBL" id="JAAQPH010000015">
    <property type="protein sequence ID" value="NIA70666.1"/>
    <property type="molecule type" value="Genomic_DNA"/>
</dbReference>
<keyword evidence="3" id="KW-1185">Reference proteome</keyword>
<accession>A0A967KGW1</accession>
<dbReference type="AlphaFoldDB" id="A0A967KGW1"/>
<feature type="region of interest" description="Disordered" evidence="1">
    <location>
        <begin position="29"/>
        <end position="60"/>
    </location>
</feature>
<evidence type="ECO:0000256" key="1">
    <source>
        <dbReference type="SAM" id="MobiDB-lite"/>
    </source>
</evidence>
<protein>
    <submittedName>
        <fullName evidence="2">Uncharacterized protein</fullName>
    </submittedName>
</protein>
<dbReference type="Proteomes" id="UP000761264">
    <property type="component" value="Unassembled WGS sequence"/>
</dbReference>
<reference evidence="2" key="1">
    <citation type="submission" date="2020-03" db="EMBL/GenBank/DDBJ databases">
        <title>Genome of Pelagibius litoralis DSM 21314T.</title>
        <authorList>
            <person name="Wang G."/>
        </authorList>
    </citation>
    <scope>NUCLEOTIDE SEQUENCE</scope>
    <source>
        <strain evidence="2">DSM 21314</strain>
    </source>
</reference>
<name>A0A967KGW1_9PROT</name>
<evidence type="ECO:0000313" key="2">
    <source>
        <dbReference type="EMBL" id="NIA70666.1"/>
    </source>
</evidence>